<proteinExistence type="predicted"/>
<dbReference type="InterPro" id="IPR006037">
    <property type="entry name" value="RCK_C"/>
</dbReference>
<accession>A0ABV9W2I4</accession>
<sequence>MPGVGVCHTLVTAGRQRLGVVCHRTGRRDLVVYHPDDPEPAAHAVVLGTDEARHIGDLLAATATVEHLVEPRALPAGITVTCIRIAADSPYHDRPLRDVCARCDPSVCLVAVIGDDRVVPAPDPAVVLHRGDTLILAGDPAAVTEVADLLGAGGVRTPAR</sequence>
<reference evidence="3" key="1">
    <citation type="journal article" date="2019" name="Int. J. Syst. Evol. Microbiol.">
        <title>The Global Catalogue of Microorganisms (GCM) 10K type strain sequencing project: providing services to taxonomists for standard genome sequencing and annotation.</title>
        <authorList>
            <consortium name="The Broad Institute Genomics Platform"/>
            <consortium name="The Broad Institute Genome Sequencing Center for Infectious Disease"/>
            <person name="Wu L."/>
            <person name="Ma J."/>
        </authorList>
    </citation>
    <scope>NUCLEOTIDE SEQUENCE [LARGE SCALE GENOMIC DNA]</scope>
    <source>
        <strain evidence="3">CGMCC 4.7152</strain>
    </source>
</reference>
<dbReference type="InterPro" id="IPR058776">
    <property type="entry name" value="KhtT-like_N"/>
</dbReference>
<dbReference type="PIRSF" id="PIRSF005028">
    <property type="entry name" value="KhtT"/>
    <property type="match status" value="1"/>
</dbReference>
<comment type="caution">
    <text evidence="2">The sequence shown here is derived from an EMBL/GenBank/DDBJ whole genome shotgun (WGS) entry which is preliminary data.</text>
</comment>
<dbReference type="InterPro" id="IPR036721">
    <property type="entry name" value="RCK_C_sf"/>
</dbReference>
<dbReference type="Pfam" id="PF25991">
    <property type="entry name" value="KhtT_N"/>
    <property type="match status" value="1"/>
</dbReference>
<dbReference type="InterPro" id="IPR026278">
    <property type="entry name" value="KhtT"/>
</dbReference>
<dbReference type="EMBL" id="JBHSIU010000041">
    <property type="protein sequence ID" value="MFC5001868.1"/>
    <property type="molecule type" value="Genomic_DNA"/>
</dbReference>
<protein>
    <submittedName>
        <fullName evidence="2">Cation:proton antiporter regulatory subunit</fullName>
    </submittedName>
</protein>
<evidence type="ECO:0000313" key="2">
    <source>
        <dbReference type="EMBL" id="MFC5001868.1"/>
    </source>
</evidence>
<name>A0ABV9W2I4_9ACTN</name>
<dbReference type="RefSeq" id="WP_380119420.1">
    <property type="nucleotide sequence ID" value="NZ_JBHSIU010000041.1"/>
</dbReference>
<keyword evidence="3" id="KW-1185">Reference proteome</keyword>
<dbReference type="SUPFAM" id="SSF116726">
    <property type="entry name" value="TrkA C-terminal domain-like"/>
    <property type="match status" value="1"/>
</dbReference>
<dbReference type="Proteomes" id="UP001595912">
    <property type="component" value="Unassembled WGS sequence"/>
</dbReference>
<dbReference type="Pfam" id="PF02080">
    <property type="entry name" value="TrkA_C"/>
    <property type="match status" value="1"/>
</dbReference>
<dbReference type="PROSITE" id="PS51202">
    <property type="entry name" value="RCK_C"/>
    <property type="match status" value="1"/>
</dbReference>
<organism evidence="2 3">
    <name type="scientific">Dactylosporangium cerinum</name>
    <dbReference type="NCBI Taxonomy" id="1434730"/>
    <lineage>
        <taxon>Bacteria</taxon>
        <taxon>Bacillati</taxon>
        <taxon>Actinomycetota</taxon>
        <taxon>Actinomycetes</taxon>
        <taxon>Micromonosporales</taxon>
        <taxon>Micromonosporaceae</taxon>
        <taxon>Dactylosporangium</taxon>
    </lineage>
</organism>
<evidence type="ECO:0000259" key="1">
    <source>
        <dbReference type="PROSITE" id="PS51202"/>
    </source>
</evidence>
<evidence type="ECO:0000313" key="3">
    <source>
        <dbReference type="Proteomes" id="UP001595912"/>
    </source>
</evidence>
<dbReference type="Gene3D" id="3.30.70.1450">
    <property type="entry name" value="Regulator of K+ conductance, C-terminal domain"/>
    <property type="match status" value="1"/>
</dbReference>
<feature type="domain" description="RCK C-terminal" evidence="1">
    <location>
        <begin position="67"/>
        <end position="152"/>
    </location>
</feature>
<gene>
    <name evidence="2" type="ORF">ACFPIJ_29035</name>
</gene>